<gene>
    <name evidence="1" type="ORF">OMO38_20065</name>
</gene>
<dbReference type="EMBL" id="JAPDHW010000034">
    <property type="protein sequence ID" value="MCW3170833.1"/>
    <property type="molecule type" value="Genomic_DNA"/>
</dbReference>
<organism evidence="1 2">
    <name type="scientific">Chryseobacterium kimseyorum</name>
    <dbReference type="NCBI Taxonomy" id="2984028"/>
    <lineage>
        <taxon>Bacteria</taxon>
        <taxon>Pseudomonadati</taxon>
        <taxon>Bacteroidota</taxon>
        <taxon>Flavobacteriia</taxon>
        <taxon>Flavobacteriales</taxon>
        <taxon>Weeksellaceae</taxon>
        <taxon>Chryseobacterium group</taxon>
        <taxon>Chryseobacterium</taxon>
    </lineage>
</organism>
<keyword evidence="2" id="KW-1185">Reference proteome</keyword>
<reference evidence="1" key="1">
    <citation type="submission" date="2022-10" db="EMBL/GenBank/DDBJ databases">
        <title>Chryseobacterium babae sp. nov. isolated from the gut of the beetle Oryctes rhinoceros, and Chryseobacterium kimseyorum sp. nov., isolated from a stick insect rearing cage.</title>
        <authorList>
            <person name="Shelomi M."/>
            <person name="Han C.-J."/>
            <person name="Chen W.-M."/>
            <person name="Chen H.-K."/>
            <person name="Liaw S.-J."/>
            <person name="Muhle E."/>
            <person name="Clermont D."/>
        </authorList>
    </citation>
    <scope>NUCLEOTIDE SEQUENCE</scope>
    <source>
        <strain evidence="1">09-1422</strain>
    </source>
</reference>
<sequence length="238" mass="28052">MAVANFKKYITIKIVLIFTLISCEKSTLNGQTNTVGLEKKEHMKKKDNNSDKKFDIANYEKKLIENPLYQSFIRESDKAEVEQYYILKEEYDHKAYDQKYVDSYIEKETDKNGFITFYSFYQNGNIKETEFHFSEIEYGTWRVYDVDGFVINEINKDENYPFSLQKVIEFANKKGRDSVKGGGTFSRNFSQTYKKYVYNLELYISINNKESHTQIYILDAADGKVLEQERKGVTKIIL</sequence>
<dbReference type="Proteomes" id="UP001163731">
    <property type="component" value="Unassembled WGS sequence"/>
</dbReference>
<evidence type="ECO:0008006" key="3">
    <source>
        <dbReference type="Google" id="ProtNLM"/>
    </source>
</evidence>
<dbReference type="RefSeq" id="WP_264751962.1">
    <property type="nucleotide sequence ID" value="NZ_JAPDHW010000034.1"/>
</dbReference>
<protein>
    <recommendedName>
        <fullName evidence="3">PepSY domain-containing protein</fullName>
    </recommendedName>
</protein>
<proteinExistence type="predicted"/>
<evidence type="ECO:0000313" key="2">
    <source>
        <dbReference type="Proteomes" id="UP001163731"/>
    </source>
</evidence>
<evidence type="ECO:0000313" key="1">
    <source>
        <dbReference type="EMBL" id="MCW3170833.1"/>
    </source>
</evidence>
<accession>A0ABT3I493</accession>
<comment type="caution">
    <text evidence="1">The sequence shown here is derived from an EMBL/GenBank/DDBJ whole genome shotgun (WGS) entry which is preliminary data.</text>
</comment>
<name>A0ABT3I493_9FLAO</name>